<dbReference type="SUPFAM" id="SSF55753">
    <property type="entry name" value="Actin depolymerizing proteins"/>
    <property type="match status" value="3"/>
</dbReference>
<dbReference type="CDD" id="cd11290">
    <property type="entry name" value="gelsolin_S1_like"/>
    <property type="match status" value="1"/>
</dbReference>
<protein>
    <recommendedName>
        <fullName evidence="2">Gelsolin-like domain-containing protein</fullName>
    </recommendedName>
</protein>
<gene>
    <name evidence="3" type="ORF">BU14_1553s0002</name>
</gene>
<sequence>MGMTDALKFEDSNLAGVGGETDAALRKSAAESEESFTGAGAGPGLEVWRIEKFEPTRTDASEHGTFYSGDAYIVLHTYVVEETDALAWNLHFWLGKDSTQDERGASAFFTVAIDDMLNGAPVQYRETEGHESSAFMKLFPVMRTLEGGVASGFTKVEPESYTPRLLHVFKTVSVKVKQVPLSAASLNHGDAFILDGGLKLWQFNGSGCGPFERRRASEVFESIKEERDGEADDTVIDGDEVDGMDDFWAILGGKGDIAAEAPEGAHGSPPVDPDAVAGSGTKKLYKVSDSTGELGVELVAEGDAIDASAVTPDDVWLMLVGDGAAAFMYAGAKCSRSERFMMAAQQDKILEGAGADAWTPVTTCASGTSAKWNALFA</sequence>
<evidence type="ECO:0000259" key="2">
    <source>
        <dbReference type="Pfam" id="PF00626"/>
    </source>
</evidence>
<evidence type="ECO:0000256" key="1">
    <source>
        <dbReference type="ARBA" id="ARBA00022737"/>
    </source>
</evidence>
<name>A0A1X6NM28_PORUM</name>
<organism evidence="3 4">
    <name type="scientific">Porphyra umbilicalis</name>
    <name type="common">Purple laver</name>
    <name type="synonym">Red alga</name>
    <dbReference type="NCBI Taxonomy" id="2786"/>
    <lineage>
        <taxon>Eukaryota</taxon>
        <taxon>Rhodophyta</taxon>
        <taxon>Bangiophyceae</taxon>
        <taxon>Bangiales</taxon>
        <taxon>Bangiaceae</taxon>
        <taxon>Porphyra</taxon>
    </lineage>
</organism>
<reference evidence="3 4" key="1">
    <citation type="submission" date="2017-03" db="EMBL/GenBank/DDBJ databases">
        <title>WGS assembly of Porphyra umbilicalis.</title>
        <authorList>
            <person name="Brawley S.H."/>
            <person name="Blouin N.A."/>
            <person name="Ficko-Blean E."/>
            <person name="Wheeler G.L."/>
            <person name="Lohr M."/>
            <person name="Goodson H.V."/>
            <person name="Jenkins J.W."/>
            <person name="Blaby-Haas C.E."/>
            <person name="Helliwell K.E."/>
            <person name="Chan C."/>
            <person name="Marriage T."/>
            <person name="Bhattacharya D."/>
            <person name="Klein A.S."/>
            <person name="Badis Y."/>
            <person name="Brodie J."/>
            <person name="Cao Y."/>
            <person name="Collen J."/>
            <person name="Dittami S.M."/>
            <person name="Gachon C.M."/>
            <person name="Green B.R."/>
            <person name="Karpowicz S."/>
            <person name="Kim J.W."/>
            <person name="Kudahl U."/>
            <person name="Lin S."/>
            <person name="Michel G."/>
            <person name="Mittag M."/>
            <person name="Olson B.J."/>
            <person name="Pangilinan J."/>
            <person name="Peng Y."/>
            <person name="Qiu H."/>
            <person name="Shu S."/>
            <person name="Singer J.T."/>
            <person name="Smith A.G."/>
            <person name="Sprecher B.N."/>
            <person name="Wagner V."/>
            <person name="Wang W."/>
            <person name="Wang Z.-Y."/>
            <person name="Yan J."/>
            <person name="Yarish C."/>
            <person name="Zoeuner-Riek S."/>
            <person name="Zhuang Y."/>
            <person name="Zou Y."/>
            <person name="Lindquist E.A."/>
            <person name="Grimwood J."/>
            <person name="Barry K."/>
            <person name="Rokhsar D.S."/>
            <person name="Schmutz J."/>
            <person name="Stiller J.W."/>
            <person name="Grossman A.R."/>
            <person name="Prochnik S.E."/>
        </authorList>
    </citation>
    <scope>NUCLEOTIDE SEQUENCE [LARGE SCALE GENOMIC DNA]</scope>
    <source>
        <strain evidence="3">4086291</strain>
    </source>
</reference>
<dbReference type="GO" id="GO:0051015">
    <property type="term" value="F:actin filament binding"/>
    <property type="evidence" value="ECO:0007669"/>
    <property type="project" value="InterPro"/>
</dbReference>
<dbReference type="Gene3D" id="3.40.20.10">
    <property type="entry name" value="Severin"/>
    <property type="match status" value="3"/>
</dbReference>
<evidence type="ECO:0000313" key="3">
    <source>
        <dbReference type="EMBL" id="OSX69393.1"/>
    </source>
</evidence>
<dbReference type="Pfam" id="PF00626">
    <property type="entry name" value="Gelsolin"/>
    <property type="match status" value="2"/>
</dbReference>
<dbReference type="EMBL" id="KV919578">
    <property type="protein sequence ID" value="OSX69393.1"/>
    <property type="molecule type" value="Genomic_DNA"/>
</dbReference>
<feature type="domain" description="Gelsolin-like" evidence="2">
    <location>
        <begin position="173"/>
        <end position="229"/>
    </location>
</feature>
<dbReference type="SMART" id="SM00262">
    <property type="entry name" value="GEL"/>
    <property type="match status" value="2"/>
</dbReference>
<dbReference type="Proteomes" id="UP000218209">
    <property type="component" value="Unassembled WGS sequence"/>
</dbReference>
<keyword evidence="1" id="KW-0677">Repeat</keyword>
<accession>A0A1X6NM28</accession>
<dbReference type="PANTHER" id="PTHR11977:SF51">
    <property type="entry name" value="PROTEIN FLIGHTLESS-1 HOMOLOG"/>
    <property type="match status" value="1"/>
</dbReference>
<evidence type="ECO:0000313" key="4">
    <source>
        <dbReference type="Proteomes" id="UP000218209"/>
    </source>
</evidence>
<dbReference type="PANTHER" id="PTHR11977">
    <property type="entry name" value="VILLIN"/>
    <property type="match status" value="1"/>
</dbReference>
<feature type="domain" description="Gelsolin-like" evidence="2">
    <location>
        <begin position="60"/>
        <end position="136"/>
    </location>
</feature>
<dbReference type="PRINTS" id="PR00597">
    <property type="entry name" value="GELSOLIN"/>
</dbReference>
<keyword evidence="4" id="KW-1185">Reference proteome</keyword>
<dbReference type="InterPro" id="IPR007123">
    <property type="entry name" value="Gelsolin-like_dom"/>
</dbReference>
<dbReference type="AlphaFoldDB" id="A0A1X6NM28"/>
<dbReference type="InterPro" id="IPR029006">
    <property type="entry name" value="ADF-H/Gelsolin-like_dom_sf"/>
</dbReference>
<dbReference type="InterPro" id="IPR007122">
    <property type="entry name" value="Villin/Gelsolin"/>
</dbReference>
<proteinExistence type="predicted"/>
<dbReference type="OrthoDB" id="6375767at2759"/>